<keyword evidence="11" id="KW-1185">Reference proteome</keyword>
<feature type="transmembrane region" description="Helical" evidence="8">
    <location>
        <begin position="88"/>
        <end position="109"/>
    </location>
</feature>
<dbReference type="InterPro" id="IPR003706">
    <property type="entry name" value="CstA_N"/>
</dbReference>
<feature type="transmembrane region" description="Helical" evidence="8">
    <location>
        <begin position="224"/>
        <end position="245"/>
    </location>
</feature>
<evidence type="ECO:0000256" key="7">
    <source>
        <dbReference type="ARBA" id="ARBA00023136"/>
    </source>
</evidence>
<feature type="transmembrane region" description="Helical" evidence="8">
    <location>
        <begin position="6"/>
        <end position="26"/>
    </location>
</feature>
<evidence type="ECO:0000256" key="8">
    <source>
        <dbReference type="SAM" id="Phobius"/>
    </source>
</evidence>
<dbReference type="Proteomes" id="UP000319499">
    <property type="component" value="Unassembled WGS sequence"/>
</dbReference>
<name>A0A563D855_9FLAO</name>
<evidence type="ECO:0000256" key="2">
    <source>
        <dbReference type="ARBA" id="ARBA00007755"/>
    </source>
</evidence>
<feature type="transmembrane region" description="Helical" evidence="8">
    <location>
        <begin position="252"/>
        <end position="273"/>
    </location>
</feature>
<dbReference type="PANTHER" id="PTHR30252">
    <property type="entry name" value="INNER MEMBRANE PEPTIDE TRANSPORTER"/>
    <property type="match status" value="1"/>
</dbReference>
<proteinExistence type="inferred from homology"/>
<dbReference type="PANTHER" id="PTHR30252:SF3">
    <property type="entry name" value="PYRUVATE_PROTON SYMPORTER BTST"/>
    <property type="match status" value="1"/>
</dbReference>
<comment type="caution">
    <text evidence="10">The sequence shown here is derived from an EMBL/GenBank/DDBJ whole genome shotgun (WGS) entry which is preliminary data.</text>
</comment>
<evidence type="ECO:0000259" key="9">
    <source>
        <dbReference type="Pfam" id="PF02554"/>
    </source>
</evidence>
<evidence type="ECO:0000256" key="1">
    <source>
        <dbReference type="ARBA" id="ARBA00004651"/>
    </source>
</evidence>
<keyword evidence="7 8" id="KW-0472">Membrane</keyword>
<comment type="subcellular location">
    <subcellularLocation>
        <location evidence="1">Cell membrane</location>
        <topology evidence="1">Multi-pass membrane protein</topology>
    </subcellularLocation>
</comment>
<evidence type="ECO:0000256" key="5">
    <source>
        <dbReference type="ARBA" id="ARBA00022692"/>
    </source>
</evidence>
<feature type="transmembrane region" description="Helical" evidence="8">
    <location>
        <begin position="130"/>
        <end position="155"/>
    </location>
</feature>
<feature type="transmembrane region" description="Helical" evidence="8">
    <location>
        <begin position="293"/>
        <end position="316"/>
    </location>
</feature>
<feature type="transmembrane region" description="Helical" evidence="8">
    <location>
        <begin position="161"/>
        <end position="179"/>
    </location>
</feature>
<evidence type="ECO:0000256" key="6">
    <source>
        <dbReference type="ARBA" id="ARBA00022989"/>
    </source>
</evidence>
<feature type="transmembrane region" description="Helical" evidence="8">
    <location>
        <begin position="62"/>
        <end position="82"/>
    </location>
</feature>
<evidence type="ECO:0000313" key="11">
    <source>
        <dbReference type="Proteomes" id="UP000319499"/>
    </source>
</evidence>
<dbReference type="InterPro" id="IPR051605">
    <property type="entry name" value="CstA"/>
</dbReference>
<feature type="transmembrane region" description="Helical" evidence="8">
    <location>
        <begin position="424"/>
        <end position="447"/>
    </location>
</feature>
<feature type="transmembrane region" description="Helical" evidence="8">
    <location>
        <begin position="468"/>
        <end position="488"/>
    </location>
</feature>
<evidence type="ECO:0000256" key="4">
    <source>
        <dbReference type="ARBA" id="ARBA00022475"/>
    </source>
</evidence>
<evidence type="ECO:0000313" key="10">
    <source>
        <dbReference type="EMBL" id="TWP26262.1"/>
    </source>
</evidence>
<dbReference type="AlphaFoldDB" id="A0A563D855"/>
<feature type="transmembrane region" description="Helical" evidence="8">
    <location>
        <begin position="526"/>
        <end position="547"/>
    </location>
</feature>
<accession>A0A563D855</accession>
<keyword evidence="4" id="KW-1003">Cell membrane</keyword>
<organism evidence="10 11">
    <name type="scientific">Apibacter muscae</name>
    <dbReference type="NCBI Taxonomy" id="2509004"/>
    <lineage>
        <taxon>Bacteria</taxon>
        <taxon>Pseudomonadati</taxon>
        <taxon>Bacteroidota</taxon>
        <taxon>Flavobacteriia</taxon>
        <taxon>Flavobacteriales</taxon>
        <taxon>Weeksellaceae</taxon>
        <taxon>Apibacter</taxon>
    </lineage>
</organism>
<keyword evidence="3" id="KW-0813">Transport</keyword>
<gene>
    <name evidence="10" type="ORF">ETU09_10235</name>
</gene>
<comment type="similarity">
    <text evidence="2">Belongs to the peptide transporter carbon starvation (CstA) (TC 2.A.114) family.</text>
</comment>
<sequence length="607" mass="66235">MNALTLVFVSLLVFAIAYRFYGIFIANKVLRLNSKNVTPAVEFADGHDYVATNKNVLFGHHFAAIAAAGPLVGPVLAAQFGYLPGTLWILIGCVLGGGVHDMVVLFASVRHKGQSLATIASKEIGPVTGTIAGFAILFILILTLAGLSLACISAMHEASWSLFTVLITMPIAIVMGLLMRYRKNSVTLASILGVFLLIIGIVGGHNLMQNETINHIFHWDIKTISIAIPIYGFIASVLPVWLLLVPRDYLSTYLKIGTILMLAVGIIFVHPTIQMPSLTSFINGGGPVIGGPVLPFIFIVIACGAISGFHAIIATGTTPKMIGDEREILFVGYGAMLVEGFVALMALIAACTLMPGDYFAINTPVDTYNSFLQAHPSLHAVDLQYFIDHIGIDLHGRTGGAVSLAVGMAHIFNNIPYMDRLMAYWYNFAIMFEAVFILTAIDAGTRVGRFFLQEMLGNVIPKFNDKNWLPGIIISSTLFTFAWGYLVYTGNVSSIWPLFGISNQLLAACGLIVCTTMLIRMNRKKYALCAAIPGVFMAVITFWAGYIQVVDIYYPNEQYLLATLATIAMLLMLVVFIGTFKRWLELLNMKTLVTDKYGDSVKQLVER</sequence>
<dbReference type="EMBL" id="SELH01000026">
    <property type="protein sequence ID" value="TWP26262.1"/>
    <property type="molecule type" value="Genomic_DNA"/>
</dbReference>
<feature type="domain" description="CstA N-terminal" evidence="9">
    <location>
        <begin position="2"/>
        <end position="544"/>
    </location>
</feature>
<evidence type="ECO:0000256" key="3">
    <source>
        <dbReference type="ARBA" id="ARBA00022448"/>
    </source>
</evidence>
<dbReference type="GO" id="GO:0005886">
    <property type="term" value="C:plasma membrane"/>
    <property type="evidence" value="ECO:0007669"/>
    <property type="project" value="UniProtKB-SubCell"/>
</dbReference>
<keyword evidence="6 8" id="KW-1133">Transmembrane helix</keyword>
<keyword evidence="5 8" id="KW-0812">Transmembrane</keyword>
<feature type="transmembrane region" description="Helical" evidence="8">
    <location>
        <begin position="186"/>
        <end position="204"/>
    </location>
</feature>
<dbReference type="Pfam" id="PF02554">
    <property type="entry name" value="CstA"/>
    <property type="match status" value="1"/>
</dbReference>
<dbReference type="OrthoDB" id="9761224at2"/>
<reference evidence="10 11" key="1">
    <citation type="submission" date="2019-02" db="EMBL/GenBank/DDBJ databases">
        <title>Apibacter muscae sp. nov.: a novel member of the house fly microbiota.</title>
        <authorList>
            <person name="Park R."/>
        </authorList>
    </citation>
    <scope>NUCLEOTIDE SEQUENCE [LARGE SCALE GENOMIC DNA]</scope>
    <source>
        <strain evidence="10 11">AL1</strain>
    </source>
</reference>
<dbReference type="GO" id="GO:0009267">
    <property type="term" value="P:cellular response to starvation"/>
    <property type="evidence" value="ECO:0007669"/>
    <property type="project" value="InterPro"/>
</dbReference>
<feature type="transmembrane region" description="Helical" evidence="8">
    <location>
        <begin position="328"/>
        <end position="350"/>
    </location>
</feature>
<feature type="transmembrane region" description="Helical" evidence="8">
    <location>
        <begin position="494"/>
        <end position="519"/>
    </location>
</feature>
<feature type="transmembrane region" description="Helical" evidence="8">
    <location>
        <begin position="559"/>
        <end position="580"/>
    </location>
</feature>
<protein>
    <submittedName>
        <fullName evidence="10">Carbon starvation protein A</fullName>
    </submittedName>
</protein>